<feature type="chain" id="PRO_5032632446" evidence="2">
    <location>
        <begin position="27"/>
        <end position="1298"/>
    </location>
</feature>
<dbReference type="OrthoDB" id="10643384at2759"/>
<feature type="region of interest" description="Disordered" evidence="1">
    <location>
        <begin position="1278"/>
        <end position="1298"/>
    </location>
</feature>
<evidence type="ECO:0000256" key="1">
    <source>
        <dbReference type="SAM" id="MobiDB-lite"/>
    </source>
</evidence>
<feature type="compositionally biased region" description="Pro residues" evidence="1">
    <location>
        <begin position="143"/>
        <end position="153"/>
    </location>
</feature>
<feature type="region of interest" description="Disordered" evidence="1">
    <location>
        <begin position="140"/>
        <end position="171"/>
    </location>
</feature>
<feature type="region of interest" description="Disordered" evidence="1">
    <location>
        <begin position="95"/>
        <end position="114"/>
    </location>
</feature>
<feature type="region of interest" description="Disordered" evidence="1">
    <location>
        <begin position="492"/>
        <end position="569"/>
    </location>
</feature>
<feature type="compositionally biased region" description="Low complexity" evidence="1">
    <location>
        <begin position="717"/>
        <end position="736"/>
    </location>
</feature>
<evidence type="ECO:0000256" key="2">
    <source>
        <dbReference type="SAM" id="SignalP"/>
    </source>
</evidence>
<accession>A0A835SX64</accession>
<feature type="compositionally biased region" description="Low complexity" evidence="1">
    <location>
        <begin position="786"/>
        <end position="810"/>
    </location>
</feature>
<feature type="compositionally biased region" description="Basic and acidic residues" evidence="1">
    <location>
        <begin position="1186"/>
        <end position="1201"/>
    </location>
</feature>
<organism evidence="3 4">
    <name type="scientific">Chlamydomonas schloesseri</name>
    <dbReference type="NCBI Taxonomy" id="2026947"/>
    <lineage>
        <taxon>Eukaryota</taxon>
        <taxon>Viridiplantae</taxon>
        <taxon>Chlorophyta</taxon>
        <taxon>core chlorophytes</taxon>
        <taxon>Chlorophyceae</taxon>
        <taxon>CS clade</taxon>
        <taxon>Chlamydomonadales</taxon>
        <taxon>Chlamydomonadaceae</taxon>
        <taxon>Chlamydomonas</taxon>
    </lineage>
</organism>
<feature type="region of interest" description="Disordered" evidence="1">
    <location>
        <begin position="970"/>
        <end position="1025"/>
    </location>
</feature>
<protein>
    <submittedName>
        <fullName evidence="3">Uncharacterized protein</fullName>
    </submittedName>
</protein>
<feature type="region of interest" description="Disordered" evidence="1">
    <location>
        <begin position="1074"/>
        <end position="1093"/>
    </location>
</feature>
<gene>
    <name evidence="3" type="ORF">HYH02_012143</name>
</gene>
<name>A0A835SX64_9CHLO</name>
<feature type="region of interest" description="Disordered" evidence="1">
    <location>
        <begin position="1186"/>
        <end position="1210"/>
    </location>
</feature>
<dbReference type="Proteomes" id="UP000613740">
    <property type="component" value="Unassembled WGS sequence"/>
</dbReference>
<feature type="signal peptide" evidence="2">
    <location>
        <begin position="1"/>
        <end position="26"/>
    </location>
</feature>
<reference evidence="3" key="1">
    <citation type="journal article" date="2020" name="bioRxiv">
        <title>Comparative genomics of Chlamydomonas.</title>
        <authorList>
            <person name="Craig R.J."/>
            <person name="Hasan A.R."/>
            <person name="Ness R.W."/>
            <person name="Keightley P.D."/>
        </authorList>
    </citation>
    <scope>NUCLEOTIDE SEQUENCE</scope>
    <source>
        <strain evidence="3">CCAP 11/173</strain>
    </source>
</reference>
<evidence type="ECO:0000313" key="3">
    <source>
        <dbReference type="EMBL" id="KAG2434947.1"/>
    </source>
</evidence>
<keyword evidence="2" id="KW-0732">Signal</keyword>
<feature type="region of interest" description="Disordered" evidence="1">
    <location>
        <begin position="928"/>
        <end position="951"/>
    </location>
</feature>
<feature type="region of interest" description="Disordered" evidence="1">
    <location>
        <begin position="343"/>
        <end position="370"/>
    </location>
</feature>
<feature type="compositionally biased region" description="Low complexity" evidence="1">
    <location>
        <begin position="525"/>
        <end position="543"/>
    </location>
</feature>
<proteinExistence type="predicted"/>
<feature type="region of interest" description="Disordered" evidence="1">
    <location>
        <begin position="687"/>
        <end position="814"/>
    </location>
</feature>
<evidence type="ECO:0000313" key="4">
    <source>
        <dbReference type="Proteomes" id="UP000613740"/>
    </source>
</evidence>
<keyword evidence="4" id="KW-1185">Reference proteome</keyword>
<dbReference type="EMBL" id="JAEHOD010000055">
    <property type="protein sequence ID" value="KAG2434947.1"/>
    <property type="molecule type" value="Genomic_DNA"/>
</dbReference>
<feature type="region of interest" description="Disordered" evidence="1">
    <location>
        <begin position="442"/>
        <end position="468"/>
    </location>
</feature>
<comment type="caution">
    <text evidence="3">The sequence shown here is derived from an EMBL/GenBank/DDBJ whole genome shotgun (WGS) entry which is preliminary data.</text>
</comment>
<feature type="compositionally biased region" description="Low complexity" evidence="1">
    <location>
        <begin position="95"/>
        <end position="108"/>
    </location>
</feature>
<feature type="compositionally biased region" description="Polar residues" evidence="1">
    <location>
        <begin position="1111"/>
        <end position="1123"/>
    </location>
</feature>
<feature type="region of interest" description="Disordered" evidence="1">
    <location>
        <begin position="1102"/>
        <end position="1123"/>
    </location>
</feature>
<sequence>MRATNGRVSLLQSYVELLLAAAAASGMDAGTAVGNGHHRAVALQRAMRQLPELLRLVPPAEASAASAAAAGLAPDITRLMVAAGLEPAPVEVAGAQGTTQAQQEMAGQSHQPPPMHPVPAVAAAAAVAAVSVSGGALAAAAVPQPPPQPPASLPAPLEAGAHSTVSCSHQDPDGNLVQADARAKDGGPLDSSRCDRNTGGGGAACGVAATPDVAADLGAGQMLPGPPMPNASADPGVGGPNVEGGDAAAVAVLQHAAPLPQGAPPAQLEQEGSGESLLGADPIFDCTSEQTGELDLDSELLDLINLWQTEPPGVEGVPATPFPVMPLELFDYDGDDDEGMGYLGSFPDAGQPPAPHAAQSSQQDQHRRLQRAAQTLIMAAGNHMSPGVTSSGVDAAAAALNVVCLAASPEMQQSQAPPSASAAPAAPAVALANFAAKPMTNDLLGDGSASRPAPPLSGHTKPDSSTVAAAVPSDPVAVGLSAQQLWAERPQDPDAMRGMADGQPLAGKGAGTGARQPEQCWVGQPSGAPGGATATVPGTASVGLPGGHSGQLPRLASHGNTAASEAHGPDSLTQWLPSSCASGHKAATASGGVITIQRPPHPAHAMAPPQSYGGPGNCWQQQHQQQVSARGALGQAALRSSSSCDAVPMQQLAVLGNNQPHTGPLQVMMHDASYMLRLSSPGYPAATATQAHAGSMTAPGAPESQQERCALGSGAHQAQPQQQQQQTYACEPQQQQHHVAQGAPSPPALLQAYRSASVPEVEERGRGVHPSHLQARGPSMPGVPGTATAQQRPALQQQQQHYQQHAAGTARSSDAHGALDYASLQARHHAASCSGTLPHSGAVAPALMAHRVRSDVVPQPGMPGPSASASGEPMRTTLRGMLRGTSWSGVRQGFASHPASPVMGGCETAGKRPASWLYEDMAGQRLPLDDQADQGTPQLHQRSLHGAAGSSSDAARCLGRAHSALIDAERVSAAVAPPPSRAPARSCDDVGLSSPSNTRLHASKGMAGTQQQGGAGDTGVEQSGRGAQPRIVSIYTASACAAGGGTESWDYGSDASPASNNYCSSASVRPPWDTLGSGAHSAATGRAGGRDSRRRWLEGHNTSALPEAASGPTSGADSHQLMQGVSGTSMQPSGHAPCYRPAHHTFAQRTGPGRLSNCQSAPYEWTGPMDFDGPGPPGCDHHFNRDLHGPGRAHASHDPRAGRQPVHGSAHLGLRSAPQEWHMEPGRGTPELTDAEMDMMAEAGIEQCGRAVKRSCSRTAFCFSDSQSAFAGFDGTHSGSGAADGAATGAAGSGVTQT</sequence>